<feature type="region of interest" description="Disordered" evidence="1">
    <location>
        <begin position="29"/>
        <end position="64"/>
    </location>
</feature>
<evidence type="ECO:0000256" key="1">
    <source>
        <dbReference type="SAM" id="MobiDB-lite"/>
    </source>
</evidence>
<evidence type="ECO:0000313" key="2">
    <source>
        <dbReference type="EMBL" id="KAF5874115.1"/>
    </source>
</evidence>
<accession>A0A8H6AVF1</accession>
<name>A0A8H6AVF1_9HELO</name>
<keyword evidence="3" id="KW-1185">Reference proteome</keyword>
<dbReference type="OrthoDB" id="3534175at2759"/>
<dbReference type="Proteomes" id="UP000531561">
    <property type="component" value="Unassembled WGS sequence"/>
</dbReference>
<sequence>MATQKYLSEQVEQGYIEIRLENKEFERAIKSQSSGESFEHRRREEDRHCTADSESHTVDWHHVM</sequence>
<feature type="compositionally biased region" description="Basic and acidic residues" evidence="1">
    <location>
        <begin position="37"/>
        <end position="64"/>
    </location>
</feature>
<dbReference type="RefSeq" id="XP_037193061.1">
    <property type="nucleotide sequence ID" value="XM_037334527.1"/>
</dbReference>
<organism evidence="2 3">
    <name type="scientific">Botrytis fragariae</name>
    <dbReference type="NCBI Taxonomy" id="1964551"/>
    <lineage>
        <taxon>Eukaryota</taxon>
        <taxon>Fungi</taxon>
        <taxon>Dikarya</taxon>
        <taxon>Ascomycota</taxon>
        <taxon>Pezizomycotina</taxon>
        <taxon>Leotiomycetes</taxon>
        <taxon>Helotiales</taxon>
        <taxon>Sclerotiniaceae</taxon>
        <taxon>Botrytis</taxon>
    </lineage>
</organism>
<comment type="caution">
    <text evidence="2">The sequence shown here is derived from an EMBL/GenBank/DDBJ whole genome shotgun (WGS) entry which is preliminary data.</text>
</comment>
<gene>
    <name evidence="2" type="ORF">Bfra_004122</name>
</gene>
<reference evidence="2 3" key="1">
    <citation type="journal article" date="2020" name="Phytopathology">
        <title>A high-quality genome resource of Botrytis fragariae, a new and rapidly spreading fungal pathogen causing strawberry gray mold in the U.S.A.</title>
        <authorList>
            <person name="Wu Y."/>
            <person name="Saski C.A."/>
            <person name="Schnabel G."/>
            <person name="Xiao S."/>
            <person name="Hu M."/>
        </authorList>
    </citation>
    <scope>NUCLEOTIDE SEQUENCE [LARGE SCALE GENOMIC DNA]</scope>
    <source>
        <strain evidence="2 3">BVB16</strain>
    </source>
</reference>
<proteinExistence type="predicted"/>
<dbReference type="AlphaFoldDB" id="A0A8H6AVF1"/>
<dbReference type="GeneID" id="59258219"/>
<dbReference type="EMBL" id="JABFCT010000007">
    <property type="protein sequence ID" value="KAF5874115.1"/>
    <property type="molecule type" value="Genomic_DNA"/>
</dbReference>
<protein>
    <submittedName>
        <fullName evidence="2">Uncharacterized protein</fullName>
    </submittedName>
</protein>
<evidence type="ECO:0000313" key="3">
    <source>
        <dbReference type="Proteomes" id="UP000531561"/>
    </source>
</evidence>